<dbReference type="GO" id="GO:0042597">
    <property type="term" value="C:periplasmic space"/>
    <property type="evidence" value="ECO:0007669"/>
    <property type="project" value="UniProtKB-SubCell"/>
</dbReference>
<keyword evidence="4 10" id="KW-0732">Signal</keyword>
<feature type="signal peptide" evidence="10">
    <location>
        <begin position="1"/>
        <end position="32"/>
    </location>
</feature>
<evidence type="ECO:0000256" key="4">
    <source>
        <dbReference type="ARBA" id="ARBA00022729"/>
    </source>
</evidence>
<comment type="cofactor">
    <cofactor evidence="8">
        <name>heme</name>
        <dbReference type="ChEBI" id="CHEBI:30413"/>
    </cofactor>
    <text evidence="8">Binds 2 heme groups.</text>
</comment>
<name>A0A369T800_9PROT</name>
<protein>
    <submittedName>
        <fullName evidence="12">Cytochrome-c peroxidase</fullName>
    </submittedName>
</protein>
<dbReference type="InterPro" id="IPR004852">
    <property type="entry name" value="Di-haem_cyt_c_peroxidsae"/>
</dbReference>
<proteinExistence type="predicted"/>
<keyword evidence="12" id="KW-0575">Peroxidase</keyword>
<dbReference type="PIRSF" id="PIRSF000294">
    <property type="entry name" value="Cytochrome-c_peroxidase"/>
    <property type="match status" value="1"/>
</dbReference>
<dbReference type="Proteomes" id="UP000253941">
    <property type="component" value="Unassembled WGS sequence"/>
</dbReference>
<evidence type="ECO:0000256" key="8">
    <source>
        <dbReference type="PIRSR" id="PIRSR000294-1"/>
    </source>
</evidence>
<keyword evidence="6" id="KW-0560">Oxidoreductase</keyword>
<dbReference type="Gene3D" id="1.10.760.10">
    <property type="entry name" value="Cytochrome c-like domain"/>
    <property type="match status" value="2"/>
</dbReference>
<dbReference type="PROSITE" id="PS51007">
    <property type="entry name" value="CYTC"/>
    <property type="match status" value="2"/>
</dbReference>
<feature type="binding site" description="covalent" evidence="8">
    <location>
        <position position="88"/>
    </location>
    <ligand>
        <name>heme c</name>
        <dbReference type="ChEBI" id="CHEBI:61717"/>
        <label>1</label>
    </ligand>
</feature>
<dbReference type="GO" id="GO:0046872">
    <property type="term" value="F:metal ion binding"/>
    <property type="evidence" value="ECO:0007669"/>
    <property type="project" value="UniProtKB-KW"/>
</dbReference>
<keyword evidence="13" id="KW-1185">Reference proteome</keyword>
<evidence type="ECO:0000259" key="11">
    <source>
        <dbReference type="PROSITE" id="PS51007"/>
    </source>
</evidence>
<evidence type="ECO:0000313" key="12">
    <source>
        <dbReference type="EMBL" id="RDD61443.1"/>
    </source>
</evidence>
<evidence type="ECO:0000256" key="9">
    <source>
        <dbReference type="PIRSR" id="PIRSR000294-2"/>
    </source>
</evidence>
<dbReference type="AlphaFoldDB" id="A0A369T800"/>
<dbReference type="PANTHER" id="PTHR30600">
    <property type="entry name" value="CYTOCHROME C PEROXIDASE-RELATED"/>
    <property type="match status" value="1"/>
</dbReference>
<evidence type="ECO:0000313" key="13">
    <source>
        <dbReference type="Proteomes" id="UP000253941"/>
    </source>
</evidence>
<comment type="PTM">
    <text evidence="8">Binds 2 heme groups per subunit.</text>
</comment>
<dbReference type="GO" id="GO:0020037">
    <property type="term" value="F:heme binding"/>
    <property type="evidence" value="ECO:0007669"/>
    <property type="project" value="InterPro"/>
</dbReference>
<reference evidence="12 13" key="1">
    <citation type="submission" date="2018-07" db="EMBL/GenBank/DDBJ databases">
        <title>Venubactetium sediminum gen. nov., sp. nov., isolated from a marine solar saltern.</title>
        <authorList>
            <person name="Wang S."/>
        </authorList>
    </citation>
    <scope>NUCLEOTIDE SEQUENCE [LARGE SCALE GENOMIC DNA]</scope>
    <source>
        <strain evidence="12 13">WD2A32</strain>
    </source>
</reference>
<feature type="domain" description="Cytochrome c" evidence="11">
    <location>
        <begin position="215"/>
        <end position="363"/>
    </location>
</feature>
<evidence type="ECO:0000256" key="7">
    <source>
        <dbReference type="ARBA" id="ARBA00023004"/>
    </source>
</evidence>
<evidence type="ECO:0000256" key="2">
    <source>
        <dbReference type="ARBA" id="ARBA00022617"/>
    </source>
</evidence>
<dbReference type="GO" id="GO:0009055">
    <property type="term" value="F:electron transfer activity"/>
    <property type="evidence" value="ECO:0007669"/>
    <property type="project" value="InterPro"/>
</dbReference>
<feature type="binding site" description="covalent" evidence="8">
    <location>
        <position position="233"/>
    </location>
    <ligand>
        <name>heme c</name>
        <dbReference type="ChEBI" id="CHEBI:61717"/>
        <label>2</label>
    </ligand>
</feature>
<evidence type="ECO:0000256" key="6">
    <source>
        <dbReference type="ARBA" id="ARBA00023002"/>
    </source>
</evidence>
<dbReference type="InterPro" id="IPR009056">
    <property type="entry name" value="Cyt_c-like_dom"/>
</dbReference>
<keyword evidence="2 8" id="KW-0349">Heme</keyword>
<gene>
    <name evidence="12" type="ORF">DRB17_13285</name>
</gene>
<dbReference type="InterPro" id="IPR051395">
    <property type="entry name" value="Cytochrome_c_Peroxidase/MauG"/>
</dbReference>
<feature type="binding site" description="covalent" evidence="8">
    <location>
        <position position="85"/>
    </location>
    <ligand>
        <name>heme c</name>
        <dbReference type="ChEBI" id="CHEBI:61717"/>
        <label>1</label>
    </ligand>
</feature>
<dbReference type="SUPFAM" id="SSF46626">
    <property type="entry name" value="Cytochrome c"/>
    <property type="match status" value="2"/>
</dbReference>
<dbReference type="InterPro" id="IPR026259">
    <property type="entry name" value="MauG/Cytc_peroxidase"/>
</dbReference>
<sequence length="373" mass="40457">MLALLRTGETRMIKRFVAVGVLLAVSQVPAVASPNSPAPEEVTDAIGHLGPVPIPADNPMTEAKVKLGKRMFEDAALSGDGSVSCESCHLPNHGFAVPQKLGPAYPSKAERRNSPTLVNVAYNLPLIWDGRAGALDKQPLGSMGNVLHMNNNHDLMIETMKTDPSYVLAFEDAFGDGEITKERIGKAIGSFERTLVFDDSPLDAYMRGDRNALSDAEKRGLTIFMGKGNCVVCHNGPNLSDNNFYNLGVPDAHVTSEPAVMASIRFDAKRNGYEGWADLSEDPGRAQITKDTTDFGAFRTMGLRNIAQTAPYMHNGAFETLEEVVRFYAAGGGDHANKTPLMQPFEVSEQEVDDLVAFLNALTGTQRQPEYAR</sequence>
<organism evidence="12 13">
    <name type="scientific">Ferruginivarius sediminum</name>
    <dbReference type="NCBI Taxonomy" id="2661937"/>
    <lineage>
        <taxon>Bacteria</taxon>
        <taxon>Pseudomonadati</taxon>
        <taxon>Pseudomonadota</taxon>
        <taxon>Alphaproteobacteria</taxon>
        <taxon>Rhodospirillales</taxon>
        <taxon>Rhodospirillaceae</taxon>
        <taxon>Ferruginivarius</taxon>
    </lineage>
</organism>
<feature type="binding site" description="axial binding residue" evidence="9">
    <location>
        <position position="89"/>
    </location>
    <ligand>
        <name>heme c</name>
        <dbReference type="ChEBI" id="CHEBI:61717"/>
        <label>1</label>
    </ligand>
    <ligandPart>
        <name>Fe</name>
        <dbReference type="ChEBI" id="CHEBI:18248"/>
    </ligandPart>
</feature>
<dbReference type="GO" id="GO:0004130">
    <property type="term" value="F:cytochrome-c peroxidase activity"/>
    <property type="evidence" value="ECO:0007669"/>
    <property type="project" value="TreeGrafter"/>
</dbReference>
<feature type="binding site" description="covalent" evidence="8">
    <location>
        <position position="230"/>
    </location>
    <ligand>
        <name>heme c</name>
        <dbReference type="ChEBI" id="CHEBI:61717"/>
        <label>2</label>
    </ligand>
</feature>
<feature type="domain" description="Cytochrome c" evidence="11">
    <location>
        <begin position="63"/>
        <end position="171"/>
    </location>
</feature>
<dbReference type="InterPro" id="IPR036909">
    <property type="entry name" value="Cyt_c-like_dom_sf"/>
</dbReference>
<comment type="caution">
    <text evidence="12">The sequence shown here is derived from an EMBL/GenBank/DDBJ whole genome shotgun (WGS) entry which is preliminary data.</text>
</comment>
<evidence type="ECO:0000256" key="3">
    <source>
        <dbReference type="ARBA" id="ARBA00022723"/>
    </source>
</evidence>
<evidence type="ECO:0000256" key="10">
    <source>
        <dbReference type="SAM" id="SignalP"/>
    </source>
</evidence>
<feature type="binding site" description="axial binding residue" evidence="9">
    <location>
        <position position="234"/>
    </location>
    <ligand>
        <name>heme c</name>
        <dbReference type="ChEBI" id="CHEBI:61717"/>
        <label>2</label>
    </ligand>
    <ligandPart>
        <name>Fe</name>
        <dbReference type="ChEBI" id="CHEBI:18248"/>
    </ligandPart>
</feature>
<dbReference type="Pfam" id="PF03150">
    <property type="entry name" value="CCP_MauG"/>
    <property type="match status" value="1"/>
</dbReference>
<dbReference type="EMBL" id="QPMH01000012">
    <property type="protein sequence ID" value="RDD61443.1"/>
    <property type="molecule type" value="Genomic_DNA"/>
</dbReference>
<evidence type="ECO:0000256" key="5">
    <source>
        <dbReference type="ARBA" id="ARBA00022764"/>
    </source>
</evidence>
<dbReference type="PANTHER" id="PTHR30600:SF10">
    <property type="entry name" value="BLL6722 PROTEIN"/>
    <property type="match status" value="1"/>
</dbReference>
<accession>A0A369T800</accession>
<evidence type="ECO:0000256" key="1">
    <source>
        <dbReference type="ARBA" id="ARBA00004418"/>
    </source>
</evidence>
<keyword evidence="5" id="KW-0574">Periplasm</keyword>
<feature type="chain" id="PRO_5016562779" evidence="10">
    <location>
        <begin position="33"/>
        <end position="373"/>
    </location>
</feature>
<keyword evidence="7 9" id="KW-0408">Iron</keyword>
<keyword evidence="3 9" id="KW-0479">Metal-binding</keyword>
<comment type="subcellular location">
    <subcellularLocation>
        <location evidence="1">Periplasm</location>
    </subcellularLocation>
</comment>